<feature type="signal peptide" evidence="2">
    <location>
        <begin position="1"/>
        <end position="27"/>
    </location>
</feature>
<dbReference type="AlphaFoldDB" id="A0A9P8PDX9"/>
<feature type="chain" id="PRO_5040163551" description="Secreted protein" evidence="2">
    <location>
        <begin position="28"/>
        <end position="306"/>
    </location>
</feature>
<reference evidence="3" key="2">
    <citation type="submission" date="2021-01" db="EMBL/GenBank/DDBJ databases">
        <authorList>
            <person name="Schikora-Tamarit M.A."/>
        </authorList>
    </citation>
    <scope>NUCLEOTIDE SEQUENCE</scope>
    <source>
        <strain evidence="3">NCAIM Y.01608</strain>
    </source>
</reference>
<keyword evidence="4" id="KW-1185">Reference proteome</keyword>
<proteinExistence type="predicted"/>
<organism evidence="3 4">
    <name type="scientific">Ogataea polymorpha</name>
    <dbReference type="NCBI Taxonomy" id="460523"/>
    <lineage>
        <taxon>Eukaryota</taxon>
        <taxon>Fungi</taxon>
        <taxon>Dikarya</taxon>
        <taxon>Ascomycota</taxon>
        <taxon>Saccharomycotina</taxon>
        <taxon>Pichiomycetes</taxon>
        <taxon>Pichiales</taxon>
        <taxon>Pichiaceae</taxon>
        <taxon>Ogataea</taxon>
    </lineage>
</organism>
<protein>
    <recommendedName>
        <fullName evidence="5">Secreted protein</fullName>
    </recommendedName>
</protein>
<evidence type="ECO:0000256" key="2">
    <source>
        <dbReference type="SAM" id="SignalP"/>
    </source>
</evidence>
<evidence type="ECO:0000256" key="1">
    <source>
        <dbReference type="SAM" id="Phobius"/>
    </source>
</evidence>
<keyword evidence="1" id="KW-0812">Transmembrane</keyword>
<gene>
    <name evidence="3" type="ORF">OGATHE_002859</name>
</gene>
<comment type="caution">
    <text evidence="3">The sequence shown here is derived from an EMBL/GenBank/DDBJ whole genome shotgun (WGS) entry which is preliminary data.</text>
</comment>
<dbReference type="Proteomes" id="UP000788993">
    <property type="component" value="Unassembled WGS sequence"/>
</dbReference>
<name>A0A9P8PDX9_9ASCO</name>
<evidence type="ECO:0008006" key="5">
    <source>
        <dbReference type="Google" id="ProtNLM"/>
    </source>
</evidence>
<reference evidence="3" key="1">
    <citation type="journal article" date="2021" name="Open Biol.">
        <title>Shared evolutionary footprints suggest mitochondrial oxidative damage underlies multiple complex I losses in fungi.</title>
        <authorList>
            <person name="Schikora-Tamarit M.A."/>
            <person name="Marcet-Houben M."/>
            <person name="Nosek J."/>
            <person name="Gabaldon T."/>
        </authorList>
    </citation>
    <scope>NUCLEOTIDE SEQUENCE</scope>
    <source>
        <strain evidence="3">NCAIM Y.01608</strain>
    </source>
</reference>
<dbReference type="EMBL" id="JAEUBD010000983">
    <property type="protein sequence ID" value="KAH3670046.1"/>
    <property type="molecule type" value="Genomic_DNA"/>
</dbReference>
<evidence type="ECO:0000313" key="3">
    <source>
        <dbReference type="EMBL" id="KAH3670046.1"/>
    </source>
</evidence>
<evidence type="ECO:0000313" key="4">
    <source>
        <dbReference type="Proteomes" id="UP000788993"/>
    </source>
</evidence>
<keyword evidence="2" id="KW-0732">Signal</keyword>
<keyword evidence="1" id="KW-0472">Membrane</keyword>
<feature type="transmembrane region" description="Helical" evidence="1">
    <location>
        <begin position="282"/>
        <end position="305"/>
    </location>
</feature>
<sequence>MVSPAACSWYRFLKLSAICEFLASLLSNSVTAGTGSEICRGGMAFRRISSASCWALLFFFESGNTIPGESRILSLLSIFTSLREVVTPAWFPTGHTDDDPPCLDVRAFITDDFPTLGYPITPTTMARFKFDFCEYDFRACKRVAAEDACVNFRSTLFTTKISLFPEFCNTASSTFRERVPSGSRASKTYNTTSDASTTDLKILSNCFLDFSCWLVYSSSSLSVMSYSFTSSSSSSIGSVSPCPENSSAAFSADSSSAARWFPPSSCSSSSSLIISSSCVVSVFFNSFCLSLSSCSILFVVSIWVII</sequence>
<keyword evidence="1" id="KW-1133">Transmembrane helix</keyword>
<accession>A0A9P8PDX9</accession>